<dbReference type="SUPFAM" id="SSF103481">
    <property type="entry name" value="Multidrug resistance efflux transporter EmrE"/>
    <property type="match status" value="2"/>
</dbReference>
<dbReference type="HOGENOM" id="CLU_076024_0_0_9"/>
<feature type="transmembrane region" description="Helical" evidence="8">
    <location>
        <begin position="237"/>
        <end position="256"/>
    </location>
</feature>
<evidence type="ECO:0000256" key="5">
    <source>
        <dbReference type="ARBA" id="ARBA00022692"/>
    </source>
</evidence>
<dbReference type="Pfam" id="PF06800">
    <property type="entry name" value="Sugar_transport"/>
    <property type="match status" value="1"/>
</dbReference>
<feature type="transmembrane region" description="Helical" evidence="8">
    <location>
        <begin position="263"/>
        <end position="279"/>
    </location>
</feature>
<evidence type="ECO:0000256" key="8">
    <source>
        <dbReference type="SAM" id="Phobius"/>
    </source>
</evidence>
<dbReference type="CDD" id="cd23110">
    <property type="entry name" value="GRP"/>
    <property type="match status" value="1"/>
</dbReference>
<organism evidence="10">
    <name type="scientific">Lactobacillus acidophilus (strain ATCC 700396 / NCK56 / N2 / NCFM)</name>
    <dbReference type="NCBI Taxonomy" id="272621"/>
    <lineage>
        <taxon>Bacteria</taxon>
        <taxon>Bacillati</taxon>
        <taxon>Bacillota</taxon>
        <taxon>Bacilli</taxon>
        <taxon>Lactobacillales</taxon>
        <taxon>Lactobacillaceae</taxon>
        <taxon>Lactobacillus</taxon>
    </lineage>
</organism>
<proteinExistence type="inferred from homology"/>
<keyword evidence="6 8" id="KW-1133">Transmembrane helix</keyword>
<name>Q5FK28_LACAC</name>
<evidence type="ECO:0000256" key="6">
    <source>
        <dbReference type="ARBA" id="ARBA00022989"/>
    </source>
</evidence>
<feature type="transmembrane region" description="Helical" evidence="8">
    <location>
        <begin position="149"/>
        <end position="166"/>
    </location>
</feature>
<keyword evidence="10" id="KW-1185">Reference proteome</keyword>
<dbReference type="BioCyc" id="LACI272621:G1G49-1097-MONOMER"/>
<dbReference type="STRING" id="272621.LBA1102"/>
<sequence>MNIIIALLPAIGWGIIPLIVSKVKNSHPTNQILGVGVGATIFGIFVTVLQRPSMNLSIFLLSMISGAFWAIGQIGQFVSFTKMGVSKTMPISTGLQLIGNTIIGALIFGEWSTINQYVLGTLALILIIIGVVLTTVTRKASSQKTNSKDLLFLLLTTIGYWVYSAFPKAVSASAQSMFLPQMIGILIGASLYVIFTKRAVAFKQKATWFDVLAGFAFGIGAYTYIISAQMNGVTNAFIYSQLSVIISTLGGMTILGEHKYGRELVSTLIGLALIVVGAVL</sequence>
<feature type="transmembrane region" description="Helical" evidence="8">
    <location>
        <begin position="31"/>
        <end position="49"/>
    </location>
</feature>
<dbReference type="AlphaFoldDB" id="Q5FK28"/>
<evidence type="ECO:0000313" key="10">
    <source>
        <dbReference type="Proteomes" id="UP000006381"/>
    </source>
</evidence>
<dbReference type="PATRIC" id="fig|272621.13.peg.1049"/>
<keyword evidence="5 8" id="KW-0812">Transmembrane</keyword>
<dbReference type="OrthoDB" id="1452595at2"/>
<keyword evidence="4" id="KW-0762">Sugar transport</keyword>
<evidence type="ECO:0000256" key="3">
    <source>
        <dbReference type="ARBA" id="ARBA00022448"/>
    </source>
</evidence>
<evidence type="ECO:0000313" key="9">
    <source>
        <dbReference type="EMBL" id="AAV42946.1"/>
    </source>
</evidence>
<dbReference type="GeneID" id="93289792"/>
<dbReference type="PANTHER" id="PTHR16119">
    <property type="entry name" value="TRANSMEMBRANE PROTEIN 144"/>
    <property type="match status" value="1"/>
</dbReference>
<evidence type="ECO:0000256" key="7">
    <source>
        <dbReference type="ARBA" id="ARBA00023136"/>
    </source>
</evidence>
<dbReference type="PANTHER" id="PTHR16119:SF17">
    <property type="entry name" value="TRANSMEMBRANE PROTEIN 144"/>
    <property type="match status" value="1"/>
</dbReference>
<evidence type="ECO:0000256" key="4">
    <source>
        <dbReference type="ARBA" id="ARBA00022597"/>
    </source>
</evidence>
<dbReference type="Proteomes" id="UP000006381">
    <property type="component" value="Chromosome"/>
</dbReference>
<comment type="subcellular location">
    <subcellularLocation>
        <location evidence="1">Cell membrane</location>
        <topology evidence="1">Multi-pass membrane protein</topology>
    </subcellularLocation>
</comment>
<gene>
    <name evidence="9" type="ordered locus">LBA1102</name>
</gene>
<feature type="transmembrane region" description="Helical" evidence="8">
    <location>
        <begin position="56"/>
        <end position="78"/>
    </location>
</feature>
<dbReference type="InterPro" id="IPR037185">
    <property type="entry name" value="EmrE-like"/>
</dbReference>
<dbReference type="KEGG" id="lac:LBA1102"/>
<feature type="transmembrane region" description="Helical" evidence="8">
    <location>
        <begin position="117"/>
        <end position="137"/>
    </location>
</feature>
<dbReference type="GO" id="GO:0005886">
    <property type="term" value="C:plasma membrane"/>
    <property type="evidence" value="ECO:0007669"/>
    <property type="project" value="UniProtKB-SubCell"/>
</dbReference>
<dbReference type="EMBL" id="CP000033">
    <property type="protein sequence ID" value="AAV42946.1"/>
    <property type="molecule type" value="Genomic_DNA"/>
</dbReference>
<dbReference type="InterPro" id="IPR010651">
    <property type="entry name" value="Sugar_transport"/>
</dbReference>
<dbReference type="RefSeq" id="WP_011254341.1">
    <property type="nucleotide sequence ID" value="NC_006814.3"/>
</dbReference>
<feature type="transmembrane region" description="Helical" evidence="8">
    <location>
        <begin position="178"/>
        <end position="195"/>
    </location>
</feature>
<feature type="transmembrane region" description="Helical" evidence="8">
    <location>
        <begin position="207"/>
        <end position="225"/>
    </location>
</feature>
<keyword evidence="7 8" id="KW-0472">Membrane</keyword>
<dbReference type="GO" id="GO:0015144">
    <property type="term" value="F:carbohydrate transmembrane transporter activity"/>
    <property type="evidence" value="ECO:0007669"/>
    <property type="project" value="InterPro"/>
</dbReference>
<evidence type="ECO:0000256" key="1">
    <source>
        <dbReference type="ARBA" id="ARBA00004651"/>
    </source>
</evidence>
<keyword evidence="3" id="KW-0813">Transport</keyword>
<accession>Q5FK28</accession>
<reference evidence="9 10" key="1">
    <citation type="journal article" date="2005" name="Proc. Natl. Acad. Sci. U.S.A.">
        <title>Complete genome sequence of the probiotic lactic acid bacterium Lactobacillus acidophilus NCFM.</title>
        <authorList>
            <person name="Altermann E."/>
            <person name="Russell W.M."/>
            <person name="Azcarate-Peril M.A."/>
            <person name="Barrangou R."/>
            <person name="Buck B.L."/>
            <person name="McAuliffe O."/>
            <person name="Souther N."/>
            <person name="Dobson A."/>
            <person name="Duong T."/>
            <person name="Callanan M."/>
            <person name="Lick S."/>
            <person name="Hamrick A."/>
            <person name="Cano R."/>
            <person name="Klaenhammer T.R."/>
        </authorList>
    </citation>
    <scope>NUCLEOTIDE SEQUENCE [LARGE SCALE GENOMIC DNA]</scope>
    <source>
        <strain evidence="10">ATCC 700396 / NCK56 / N2 / NCFM</strain>
    </source>
</reference>
<evidence type="ECO:0000256" key="2">
    <source>
        <dbReference type="ARBA" id="ARBA00006117"/>
    </source>
</evidence>
<comment type="similarity">
    <text evidence="2">Belongs to the GRP transporter (TC 2.A.7.5) family.</text>
</comment>
<dbReference type="eggNOG" id="COG4975">
    <property type="taxonomic scope" value="Bacteria"/>
</dbReference>
<protein>
    <submittedName>
        <fullName evidence="9">Transmembrane protein</fullName>
    </submittedName>
</protein>